<evidence type="ECO:0000259" key="1">
    <source>
        <dbReference type="Pfam" id="PF18557"/>
    </source>
</evidence>
<dbReference type="STRING" id="515897.SAMN05421849_1276"/>
<sequence>MAAIKAEEMATRKKSSNKMQIDENLRRAYQDVLDDEIPERFRELLAQLRAQDHDRRADRDGDGDRK</sequence>
<dbReference type="EMBL" id="FTPS01000001">
    <property type="protein sequence ID" value="SIT80237.1"/>
    <property type="molecule type" value="Genomic_DNA"/>
</dbReference>
<protein>
    <recommendedName>
        <fullName evidence="1">Anti-sigma factor NepR domain-containing protein</fullName>
    </recommendedName>
</protein>
<organism evidence="2 3">
    <name type="scientific">Pontibaca methylaminivorans</name>
    <dbReference type="NCBI Taxonomy" id="515897"/>
    <lineage>
        <taxon>Bacteria</taxon>
        <taxon>Pseudomonadati</taxon>
        <taxon>Pseudomonadota</taxon>
        <taxon>Alphaproteobacteria</taxon>
        <taxon>Rhodobacterales</taxon>
        <taxon>Roseobacteraceae</taxon>
        <taxon>Pontibaca</taxon>
    </lineage>
</organism>
<evidence type="ECO:0000313" key="3">
    <source>
        <dbReference type="Proteomes" id="UP000192455"/>
    </source>
</evidence>
<feature type="domain" description="Anti-sigma factor NepR" evidence="1">
    <location>
        <begin position="20"/>
        <end position="52"/>
    </location>
</feature>
<proteinExistence type="predicted"/>
<accession>A0A1R3WU13</accession>
<reference evidence="2 3" key="1">
    <citation type="submission" date="2017-01" db="EMBL/GenBank/DDBJ databases">
        <authorList>
            <person name="Mah S.A."/>
            <person name="Swanson W.J."/>
            <person name="Moy G.W."/>
            <person name="Vacquier V.D."/>
        </authorList>
    </citation>
    <scope>NUCLEOTIDE SEQUENCE [LARGE SCALE GENOMIC DNA]</scope>
    <source>
        <strain evidence="2 3">DSM 21219</strain>
    </source>
</reference>
<dbReference type="Proteomes" id="UP000192455">
    <property type="component" value="Unassembled WGS sequence"/>
</dbReference>
<gene>
    <name evidence="2" type="ORF">SAMN05421849_1276</name>
</gene>
<name>A0A1R3WU13_9RHOB</name>
<dbReference type="Pfam" id="PF18557">
    <property type="entry name" value="NepR"/>
    <property type="match status" value="1"/>
</dbReference>
<dbReference type="InterPro" id="IPR041649">
    <property type="entry name" value="NepR"/>
</dbReference>
<evidence type="ECO:0000313" key="2">
    <source>
        <dbReference type="EMBL" id="SIT80237.1"/>
    </source>
</evidence>
<dbReference type="AlphaFoldDB" id="A0A1R3WU13"/>
<keyword evidence="3" id="KW-1185">Reference proteome</keyword>